<accession>A0ACA9TLS6</accession>
<keyword evidence="2" id="KW-1185">Reference proteome</keyword>
<sequence length="69" mass="7136">MANQGSMAAVYAGRFIAGVGIGETVVIGPVYLSEIAPAPIRGLCTCAFTGAVTLRICNTQSFGTKEKKQ</sequence>
<evidence type="ECO:0000313" key="1">
    <source>
        <dbReference type="EMBL" id="CAG9941896.1"/>
    </source>
</evidence>
<gene>
    <name evidence="1" type="ORF">CRV2_00003332</name>
</gene>
<dbReference type="Proteomes" id="UP000836387">
    <property type="component" value="Unassembled WGS sequence"/>
</dbReference>
<dbReference type="EMBL" id="CADEHS020000005">
    <property type="protein sequence ID" value="CAG9941896.1"/>
    <property type="molecule type" value="Genomic_DNA"/>
</dbReference>
<proteinExistence type="predicted"/>
<evidence type="ECO:0000313" key="2">
    <source>
        <dbReference type="Proteomes" id="UP000836387"/>
    </source>
</evidence>
<protein>
    <submittedName>
        <fullName evidence="1">Uncharacterized protein</fullName>
    </submittedName>
</protein>
<name>A0ACA9TLS6_BIOOC</name>
<organism evidence="1 2">
    <name type="scientific">Clonostachys rosea f. rosea IK726</name>
    <dbReference type="NCBI Taxonomy" id="1349383"/>
    <lineage>
        <taxon>Eukaryota</taxon>
        <taxon>Fungi</taxon>
        <taxon>Dikarya</taxon>
        <taxon>Ascomycota</taxon>
        <taxon>Pezizomycotina</taxon>
        <taxon>Sordariomycetes</taxon>
        <taxon>Hypocreomycetidae</taxon>
        <taxon>Hypocreales</taxon>
        <taxon>Bionectriaceae</taxon>
        <taxon>Clonostachys</taxon>
    </lineage>
</organism>
<comment type="caution">
    <text evidence="1">The sequence shown here is derived from an EMBL/GenBank/DDBJ whole genome shotgun (WGS) entry which is preliminary data.</text>
</comment>
<reference evidence="1" key="2">
    <citation type="submission" date="2021-10" db="EMBL/GenBank/DDBJ databases">
        <authorList>
            <person name="Piombo E."/>
        </authorList>
    </citation>
    <scope>NUCLEOTIDE SEQUENCE</scope>
</reference>
<reference evidence="1" key="1">
    <citation type="submission" date="2020-04" db="EMBL/GenBank/DDBJ databases">
        <authorList>
            <person name="Broberg M."/>
        </authorList>
    </citation>
    <scope>NUCLEOTIDE SEQUENCE</scope>
</reference>